<gene>
    <name evidence="10" type="ORF">MNBD_PLANCTO03-1143</name>
</gene>
<reference evidence="10" key="1">
    <citation type="submission" date="2018-06" db="EMBL/GenBank/DDBJ databases">
        <authorList>
            <person name="Zhirakovskaya E."/>
        </authorList>
    </citation>
    <scope>NUCLEOTIDE SEQUENCE</scope>
</reference>
<dbReference type="GO" id="GO:0016020">
    <property type="term" value="C:membrane"/>
    <property type="evidence" value="ECO:0007669"/>
    <property type="project" value="GOC"/>
</dbReference>
<dbReference type="GO" id="GO:0009245">
    <property type="term" value="P:lipid A biosynthetic process"/>
    <property type="evidence" value="ECO:0007669"/>
    <property type="project" value="UniProtKB-KW"/>
</dbReference>
<dbReference type="PANTHER" id="PTHR42724:SF1">
    <property type="entry name" value="TETRAACYLDISACCHARIDE 4'-KINASE, MITOCHONDRIAL-RELATED"/>
    <property type="match status" value="1"/>
</dbReference>
<keyword evidence="4" id="KW-0441">Lipid A biosynthesis</keyword>
<sequence>MTLPPTYPPTYPATTSAKPDRAFVPGVLGRLLSRGYAGVVEYRNRRFDAGRGVVTLDRPVISVGNLSMGGTGKTPMVERIVTLLREHGRDPAIAMRGYRSKRSGISDEAEQYKARFADLPLVAQ</sequence>
<keyword evidence="9" id="KW-0443">Lipid metabolism</keyword>
<accession>A0A3B1DQB7</accession>
<dbReference type="UniPathway" id="UPA00359">
    <property type="reaction ID" value="UER00482"/>
</dbReference>
<evidence type="ECO:0000256" key="8">
    <source>
        <dbReference type="ARBA" id="ARBA00022840"/>
    </source>
</evidence>
<dbReference type="GO" id="GO:0005524">
    <property type="term" value="F:ATP binding"/>
    <property type="evidence" value="ECO:0007669"/>
    <property type="project" value="UniProtKB-KW"/>
</dbReference>
<comment type="pathway">
    <text evidence="1">Glycolipid biosynthesis; lipid IV(A) biosynthesis; lipid IV(A) from (3R)-3-hydroxytetradecanoyl-[acyl-carrier-protein] and UDP-N-acetyl-alpha-D-glucosamine: step 6/6.</text>
</comment>
<dbReference type="PANTHER" id="PTHR42724">
    <property type="entry name" value="TETRAACYLDISACCHARIDE 4'-KINASE"/>
    <property type="match status" value="1"/>
</dbReference>
<evidence type="ECO:0000256" key="4">
    <source>
        <dbReference type="ARBA" id="ARBA00022556"/>
    </source>
</evidence>
<feature type="non-terminal residue" evidence="10">
    <location>
        <position position="124"/>
    </location>
</feature>
<name>A0A3B1DQB7_9ZZZZ</name>
<evidence type="ECO:0000256" key="9">
    <source>
        <dbReference type="ARBA" id="ARBA00023098"/>
    </source>
</evidence>
<dbReference type="EC" id="2.7.1.130" evidence="2"/>
<evidence type="ECO:0000256" key="1">
    <source>
        <dbReference type="ARBA" id="ARBA00004870"/>
    </source>
</evidence>
<evidence type="ECO:0000256" key="5">
    <source>
        <dbReference type="ARBA" id="ARBA00022679"/>
    </source>
</evidence>
<dbReference type="GO" id="GO:0009029">
    <property type="term" value="F:lipid-A 4'-kinase activity"/>
    <property type="evidence" value="ECO:0007669"/>
    <property type="project" value="UniProtKB-EC"/>
</dbReference>
<organism evidence="10">
    <name type="scientific">hydrothermal vent metagenome</name>
    <dbReference type="NCBI Taxonomy" id="652676"/>
    <lineage>
        <taxon>unclassified sequences</taxon>
        <taxon>metagenomes</taxon>
        <taxon>ecological metagenomes</taxon>
    </lineage>
</organism>
<dbReference type="InterPro" id="IPR003758">
    <property type="entry name" value="LpxK"/>
</dbReference>
<evidence type="ECO:0000256" key="6">
    <source>
        <dbReference type="ARBA" id="ARBA00022741"/>
    </source>
</evidence>
<keyword evidence="6" id="KW-0547">Nucleotide-binding</keyword>
<dbReference type="EMBL" id="UOGK01000191">
    <property type="protein sequence ID" value="VAX39053.1"/>
    <property type="molecule type" value="Genomic_DNA"/>
</dbReference>
<evidence type="ECO:0000256" key="3">
    <source>
        <dbReference type="ARBA" id="ARBA00022516"/>
    </source>
</evidence>
<keyword evidence="5 10" id="KW-0808">Transferase</keyword>
<evidence type="ECO:0000256" key="2">
    <source>
        <dbReference type="ARBA" id="ARBA00012071"/>
    </source>
</evidence>
<protein>
    <recommendedName>
        <fullName evidence="2">tetraacyldisaccharide 4'-kinase</fullName>
        <ecNumber evidence="2">2.7.1.130</ecNumber>
    </recommendedName>
</protein>
<keyword evidence="7 10" id="KW-0418">Kinase</keyword>
<evidence type="ECO:0000256" key="7">
    <source>
        <dbReference type="ARBA" id="ARBA00022777"/>
    </source>
</evidence>
<keyword evidence="3" id="KW-0444">Lipid biosynthesis</keyword>
<keyword evidence="8" id="KW-0067">ATP-binding</keyword>
<evidence type="ECO:0000313" key="10">
    <source>
        <dbReference type="EMBL" id="VAX39053.1"/>
    </source>
</evidence>
<dbReference type="Pfam" id="PF02606">
    <property type="entry name" value="LpxK"/>
    <property type="match status" value="1"/>
</dbReference>
<dbReference type="AlphaFoldDB" id="A0A3B1DQB7"/>
<proteinExistence type="predicted"/>